<dbReference type="RefSeq" id="WP_130416472.1">
    <property type="nucleotide sequence ID" value="NZ_SGWX01000001.1"/>
</dbReference>
<keyword evidence="2 4" id="KW-0238">DNA-binding</keyword>
<evidence type="ECO:0000313" key="7">
    <source>
        <dbReference type="Proteomes" id="UP000293852"/>
    </source>
</evidence>
<dbReference type="InterPro" id="IPR050109">
    <property type="entry name" value="HTH-type_TetR-like_transc_reg"/>
</dbReference>
<reference evidence="6 7" key="1">
    <citation type="submission" date="2019-02" db="EMBL/GenBank/DDBJ databases">
        <title>Sequencing the genomes of 1000 actinobacteria strains.</title>
        <authorList>
            <person name="Klenk H.-P."/>
        </authorList>
    </citation>
    <scope>NUCLEOTIDE SEQUENCE [LARGE SCALE GENOMIC DNA]</scope>
    <source>
        <strain evidence="6 7">DSM 16932</strain>
    </source>
</reference>
<dbReference type="Gene3D" id="1.10.357.10">
    <property type="entry name" value="Tetracycline Repressor, domain 2"/>
    <property type="match status" value="1"/>
</dbReference>
<feature type="domain" description="HTH tetR-type" evidence="5">
    <location>
        <begin position="11"/>
        <end position="69"/>
    </location>
</feature>
<evidence type="ECO:0000259" key="5">
    <source>
        <dbReference type="PROSITE" id="PS50977"/>
    </source>
</evidence>
<keyword evidence="7" id="KW-1185">Reference proteome</keyword>
<dbReference type="GO" id="GO:0000976">
    <property type="term" value="F:transcription cis-regulatory region binding"/>
    <property type="evidence" value="ECO:0007669"/>
    <property type="project" value="TreeGrafter"/>
</dbReference>
<dbReference type="EMBL" id="SGWX01000001">
    <property type="protein sequence ID" value="RZS63059.1"/>
    <property type="molecule type" value="Genomic_DNA"/>
</dbReference>
<dbReference type="OrthoDB" id="116659at2"/>
<keyword evidence="3" id="KW-0804">Transcription</keyword>
<dbReference type="PROSITE" id="PS50977">
    <property type="entry name" value="HTH_TETR_2"/>
    <property type="match status" value="1"/>
</dbReference>
<proteinExistence type="predicted"/>
<dbReference type="SUPFAM" id="SSF46689">
    <property type="entry name" value="Homeodomain-like"/>
    <property type="match status" value="1"/>
</dbReference>
<dbReference type="PANTHER" id="PTHR30055">
    <property type="entry name" value="HTH-TYPE TRANSCRIPTIONAL REGULATOR RUTR"/>
    <property type="match status" value="1"/>
</dbReference>
<evidence type="ECO:0000313" key="6">
    <source>
        <dbReference type="EMBL" id="RZS63059.1"/>
    </source>
</evidence>
<evidence type="ECO:0000256" key="3">
    <source>
        <dbReference type="ARBA" id="ARBA00023163"/>
    </source>
</evidence>
<dbReference type="AlphaFoldDB" id="A0A4Q7MA09"/>
<comment type="caution">
    <text evidence="6">The sequence shown here is derived from an EMBL/GenBank/DDBJ whole genome shotgun (WGS) entry which is preliminary data.</text>
</comment>
<keyword evidence="1" id="KW-0805">Transcription regulation</keyword>
<dbReference type="InterPro" id="IPR001647">
    <property type="entry name" value="HTH_TetR"/>
</dbReference>
<dbReference type="InterPro" id="IPR009057">
    <property type="entry name" value="Homeodomain-like_sf"/>
</dbReference>
<protein>
    <submittedName>
        <fullName evidence="6">TetR family transcriptional regulator</fullName>
    </submittedName>
</protein>
<organism evidence="6 7">
    <name type="scientific">Xylanimonas ulmi</name>
    <dbReference type="NCBI Taxonomy" id="228973"/>
    <lineage>
        <taxon>Bacteria</taxon>
        <taxon>Bacillati</taxon>
        <taxon>Actinomycetota</taxon>
        <taxon>Actinomycetes</taxon>
        <taxon>Micrococcales</taxon>
        <taxon>Promicromonosporaceae</taxon>
        <taxon>Xylanimonas</taxon>
    </lineage>
</organism>
<evidence type="ECO:0000256" key="4">
    <source>
        <dbReference type="PROSITE-ProRule" id="PRU00335"/>
    </source>
</evidence>
<dbReference type="Pfam" id="PF00440">
    <property type="entry name" value="TetR_N"/>
    <property type="match status" value="1"/>
</dbReference>
<feature type="DNA-binding region" description="H-T-H motif" evidence="4">
    <location>
        <begin position="32"/>
        <end position="51"/>
    </location>
</feature>
<sequence>MSESDLSPTQQRTRAALVRAGLDVLSRNPAAPLGEVAERAGVARSTLHRYFADKQALSAAITEFVDAAHDAAITHARLAEGTGLEALRRLTLELLDRLDVLSWLMGPALMAGPLPDGGFDEYVSEDPDPAVIDAAARGIADGSLDAALSPQWCESMLWAVLFSASHAPAGMTATEARSQALRALLKAVAADPGAVR</sequence>
<name>A0A4Q7MA09_9MICO</name>
<gene>
    <name evidence="6" type="ORF">EV386_3417</name>
</gene>
<evidence type="ECO:0000256" key="2">
    <source>
        <dbReference type="ARBA" id="ARBA00023125"/>
    </source>
</evidence>
<accession>A0A4Q7MA09</accession>
<dbReference type="Proteomes" id="UP000293852">
    <property type="component" value="Unassembled WGS sequence"/>
</dbReference>
<dbReference type="PANTHER" id="PTHR30055:SF234">
    <property type="entry name" value="HTH-TYPE TRANSCRIPTIONAL REGULATOR BETI"/>
    <property type="match status" value="1"/>
</dbReference>
<dbReference type="GO" id="GO:0003700">
    <property type="term" value="F:DNA-binding transcription factor activity"/>
    <property type="evidence" value="ECO:0007669"/>
    <property type="project" value="TreeGrafter"/>
</dbReference>
<evidence type="ECO:0000256" key="1">
    <source>
        <dbReference type="ARBA" id="ARBA00023015"/>
    </source>
</evidence>